<gene>
    <name evidence="1" type="ORF">EHQ43_07530</name>
</gene>
<organism evidence="1 2">
    <name type="scientific">Leptospira bouyouniensis</name>
    <dbReference type="NCBI Taxonomy" id="2484911"/>
    <lineage>
        <taxon>Bacteria</taxon>
        <taxon>Pseudomonadati</taxon>
        <taxon>Spirochaetota</taxon>
        <taxon>Spirochaetia</taxon>
        <taxon>Leptospirales</taxon>
        <taxon>Leptospiraceae</taxon>
        <taxon>Leptospira</taxon>
    </lineage>
</organism>
<evidence type="ECO:0000313" key="2">
    <source>
        <dbReference type="Proteomes" id="UP000297641"/>
    </source>
</evidence>
<sequence>MISKLPMKKQILIFVSILSLNGCSTKEVIIPKENLKQSMSAPVYAEILDFNEFLLPIFKEKDRQSKPGKIYYAILKDKETQKILRSIAILVDDKSMNLKPEEYINYPIYYANSMSKRFRFWHHYNSEYDIRRAADNSPIYMPVYASANVVTLAAFGIAYVASTGTAFIVGLGKGTYEFTEDILEGVIISKEEIVLAYNDYIYDEIGRLKSITTFLPYRSISKSVIPLYDREGKKQIGQMYPSSKPILLSQMDFNYTKSNPNPKSVIMYEFLPQKNKKIISLPIRD</sequence>
<proteinExistence type="predicted"/>
<dbReference type="EMBL" id="RQFT01000007">
    <property type="protein sequence ID" value="TGL07259.1"/>
    <property type="molecule type" value="Genomic_DNA"/>
</dbReference>
<protein>
    <submittedName>
        <fullName evidence="1">Uncharacterized protein</fullName>
    </submittedName>
</protein>
<dbReference type="AlphaFoldDB" id="A0A7I0HTK6"/>
<accession>A0A7I0HTK6</accession>
<name>A0A7I0HTK6_9LEPT</name>
<dbReference type="Proteomes" id="UP000297641">
    <property type="component" value="Unassembled WGS sequence"/>
</dbReference>
<evidence type="ECO:0000313" key="1">
    <source>
        <dbReference type="EMBL" id="TGL07259.1"/>
    </source>
</evidence>
<comment type="caution">
    <text evidence="1">The sequence shown here is derived from an EMBL/GenBank/DDBJ whole genome shotgun (WGS) entry which is preliminary data.</text>
</comment>
<reference evidence="1 2" key="1">
    <citation type="journal article" date="2019" name="PLoS Negl. Trop. Dis.">
        <title>Revisiting the worldwide diversity of Leptospira species in the environment.</title>
        <authorList>
            <person name="Vincent A.T."/>
            <person name="Schiettekatte O."/>
            <person name="Bourhy P."/>
            <person name="Veyrier F.J."/>
            <person name="Picardeau M."/>
        </authorList>
    </citation>
    <scope>NUCLEOTIDE SEQUENCE [LARGE SCALE GENOMIC DNA]</scope>
    <source>
        <strain evidence="1 2">201800273</strain>
    </source>
</reference>